<evidence type="ECO:0000313" key="3">
    <source>
        <dbReference type="Proteomes" id="UP000027222"/>
    </source>
</evidence>
<dbReference type="Proteomes" id="UP000027222">
    <property type="component" value="Unassembled WGS sequence"/>
</dbReference>
<reference evidence="3" key="1">
    <citation type="journal article" date="2014" name="Proc. Natl. Acad. Sci. U.S.A.">
        <title>Extensive sampling of basidiomycete genomes demonstrates inadequacy of the white-rot/brown-rot paradigm for wood decay fungi.</title>
        <authorList>
            <person name="Riley R."/>
            <person name="Salamov A.A."/>
            <person name="Brown D.W."/>
            <person name="Nagy L.G."/>
            <person name="Floudas D."/>
            <person name="Held B.W."/>
            <person name="Levasseur A."/>
            <person name="Lombard V."/>
            <person name="Morin E."/>
            <person name="Otillar R."/>
            <person name="Lindquist E.A."/>
            <person name="Sun H."/>
            <person name="LaButti K.M."/>
            <person name="Schmutz J."/>
            <person name="Jabbour D."/>
            <person name="Luo H."/>
            <person name="Baker S.E."/>
            <person name="Pisabarro A.G."/>
            <person name="Walton J.D."/>
            <person name="Blanchette R.A."/>
            <person name="Henrissat B."/>
            <person name="Martin F."/>
            <person name="Cullen D."/>
            <person name="Hibbett D.S."/>
            <person name="Grigoriev I.V."/>
        </authorList>
    </citation>
    <scope>NUCLEOTIDE SEQUENCE [LARGE SCALE GENOMIC DNA]</scope>
    <source>
        <strain evidence="3">CBS 339.88</strain>
    </source>
</reference>
<dbReference type="EMBL" id="KL142370">
    <property type="protein sequence ID" value="KDR82235.1"/>
    <property type="molecule type" value="Genomic_DNA"/>
</dbReference>
<name>A0A067TG81_GALM3</name>
<keyword evidence="1" id="KW-1133">Transmembrane helix</keyword>
<dbReference type="AlphaFoldDB" id="A0A067TG81"/>
<keyword evidence="3" id="KW-1185">Reference proteome</keyword>
<protein>
    <submittedName>
        <fullName evidence="2">Uncharacterized protein</fullName>
    </submittedName>
</protein>
<keyword evidence="1" id="KW-0812">Transmembrane</keyword>
<sequence>MLLCCSPKGSLGPCLSHPEYLTDPHQLFCTYFVGACPLVGEYLDFGSTLHSLLDHHLDSDLDPAPSSGSMASQISTSSCVNGESGHITTPSAVLISLLTTPHLTPVNVGVPFPNYLLPSLLFFPTGGRMEWVHKSWMECRGRPGASFVVIGFLFAIFIHVRMSCSKILSSSLASSAFHESF</sequence>
<evidence type="ECO:0000313" key="2">
    <source>
        <dbReference type="EMBL" id="KDR82235.1"/>
    </source>
</evidence>
<organism evidence="2 3">
    <name type="scientific">Galerina marginata (strain CBS 339.88)</name>
    <dbReference type="NCBI Taxonomy" id="685588"/>
    <lineage>
        <taxon>Eukaryota</taxon>
        <taxon>Fungi</taxon>
        <taxon>Dikarya</taxon>
        <taxon>Basidiomycota</taxon>
        <taxon>Agaricomycotina</taxon>
        <taxon>Agaricomycetes</taxon>
        <taxon>Agaricomycetidae</taxon>
        <taxon>Agaricales</taxon>
        <taxon>Agaricineae</taxon>
        <taxon>Strophariaceae</taxon>
        <taxon>Galerina</taxon>
    </lineage>
</organism>
<gene>
    <name evidence="2" type="ORF">GALMADRAFT_152956</name>
</gene>
<evidence type="ECO:0000256" key="1">
    <source>
        <dbReference type="SAM" id="Phobius"/>
    </source>
</evidence>
<proteinExistence type="predicted"/>
<keyword evidence="1" id="KW-0472">Membrane</keyword>
<dbReference type="HOGENOM" id="CLU_1664883_0_0_1"/>
<accession>A0A067TG81</accession>
<feature type="transmembrane region" description="Helical" evidence="1">
    <location>
        <begin position="144"/>
        <end position="162"/>
    </location>
</feature>